<dbReference type="AlphaFoldDB" id="A0A090IGJ7"/>
<dbReference type="PATRIC" id="fig|80854.5.peg.979"/>
<dbReference type="STRING" id="80854.MVIS_0927"/>
<dbReference type="PROSITE" id="PS51257">
    <property type="entry name" value="PROKAR_LIPOPROTEIN"/>
    <property type="match status" value="1"/>
</dbReference>
<dbReference type="Proteomes" id="UP000183794">
    <property type="component" value="Unassembled WGS sequence"/>
</dbReference>
<gene>
    <name evidence="1" type="ORF">NVI5450_0627</name>
</gene>
<dbReference type="RefSeq" id="WP_254795847.1">
    <property type="nucleotide sequence ID" value="NZ_FPLD01000021.1"/>
</dbReference>
<protein>
    <submittedName>
        <fullName evidence="1">Uncharacterized protein</fullName>
    </submittedName>
</protein>
<dbReference type="HOGENOM" id="CLU_1522092_0_0_6"/>
<name>A0A090IGJ7_9GAMM</name>
<dbReference type="EMBL" id="FPLD01000021">
    <property type="protein sequence ID" value="SGY86502.1"/>
    <property type="molecule type" value="Genomic_DNA"/>
</dbReference>
<accession>A0A090IGJ7</accession>
<evidence type="ECO:0000313" key="2">
    <source>
        <dbReference type="Proteomes" id="UP000183794"/>
    </source>
</evidence>
<proteinExistence type="predicted"/>
<organism evidence="1 2">
    <name type="scientific">Moritella viscosa</name>
    <dbReference type="NCBI Taxonomy" id="80854"/>
    <lineage>
        <taxon>Bacteria</taxon>
        <taxon>Pseudomonadati</taxon>
        <taxon>Pseudomonadota</taxon>
        <taxon>Gammaproteobacteria</taxon>
        <taxon>Alteromonadales</taxon>
        <taxon>Moritellaceae</taxon>
        <taxon>Moritella</taxon>
    </lineage>
</organism>
<reference evidence="1 2" key="1">
    <citation type="submission" date="2016-11" db="EMBL/GenBank/DDBJ databases">
        <authorList>
            <person name="Jaros S."/>
            <person name="Januszkiewicz K."/>
            <person name="Wedrychowicz H."/>
        </authorList>
    </citation>
    <scope>NUCLEOTIDE SEQUENCE [LARGE SCALE GENOMIC DNA]</scope>
    <source>
        <strain evidence="1">NVI 5450</strain>
    </source>
</reference>
<sequence length="175" mass="19834">MKYIKILIISSILFLTACADSADVTSGIGVDITPIHYSLSLNVNKSKSLDAKNRLDSFLVEQKDNILFGHIEMYVSNNTAYKFAKKVESKLHAQGIEASMISIARVKQPIKQRFDYVIRVTRHQVTVPICRPAQLGDFNHNQLGCTIDSMRWQLMSNPENMLNQFEMDTRPSKAL</sequence>
<evidence type="ECO:0000313" key="1">
    <source>
        <dbReference type="EMBL" id="SGY86502.1"/>
    </source>
</evidence>
<dbReference type="KEGG" id="mvs:MVIS_0927"/>